<keyword evidence="9" id="KW-0175">Coiled coil</keyword>
<evidence type="ECO:0000313" key="14">
    <source>
        <dbReference type="EMBL" id="SLM40149.1"/>
    </source>
</evidence>
<keyword evidence="15" id="KW-1185">Reference proteome</keyword>
<evidence type="ECO:0000256" key="7">
    <source>
        <dbReference type="ARBA" id="ARBA00025346"/>
    </source>
</evidence>
<evidence type="ECO:0000256" key="5">
    <source>
        <dbReference type="ARBA" id="ARBA00023163"/>
    </source>
</evidence>
<dbReference type="InterPro" id="IPR027268">
    <property type="entry name" value="Peptidase_M4/M1_CTD_sf"/>
</dbReference>
<sequence length="1637" mass="183574">MAALSRQSLRSSTRRNSYLDGPPATAIHHNTSPDQPLKKRARETSSGEDDIQAAKKQKLRLGAPSLPKSASTKDVARALTIQSNKSANEVVTQPSVRSRINNAVQPLPNGVPTTTQTTHLTPKPEGSVLRGGHGISEGEKRKLRSQDGGSRSKSELSLYFPNYEELVSIEPKETEFLTIETPILITDETPKSPSANLPSASPVKHALNKPRESAISMTNGTSQTPASSQDHGGKLNDAQKIDFSSIEKSAGHTTDDPLTDTMYFKAHRRAERQEKRLRNIEREKAQHEKVQLERLLDGLKGHDWLRVMGISGITDSEKKAFEPKRDYFIREVSSLIEKFRVWKEEEKRRKAEKEQMLVDEDDEEDESIAAADVASDGDPPDYSDVDAWAARQLHQEAISATGQPKGRNRRHRPPATAPAQPLPPEKPFTSFYSKPYLREAAIDISEEQKLEESIRERDSMVGLVETPGLPSPGAAFSVSHQRVELDINLVLRCLKGKTEITINPHSKDLRTIRLNCRQCELKRLSINGKGAPSVLYEEPYGRARLNWHAGASQYHMLRQRVEGQLRNPPEEELVVTLPKSIRIDELDTSPVEAQNVHLAKSLGPAKRESRDASVIDLTQSSKTAVEQTARFTPITVYVEFIIEKIRDGMQFVGWEDGDLRYPHAYSRNSSLPGAACCLFPCVDNPSSRCTWEVSIKCPKTIGDALKRSGLPTTQLNGATITGGPKNVNKAMPNGVKGEHQTVNTDDFPNFSDEDRALDLSVVCSGDLTDEIVDPLDPTKKTTTFICTTAVAPQHIGFAIGPFEHVDLSEFRESDEDDKLGQNAIPVHGFCLPGRIDELRNTCLPLAKAIDFFTLTYGSYPFTSYKLCCVDDLVADTVDTMSLSIFSNRLLFPEGIIEPLDRVTRLLVHALASQWIGVNIIPKEPTDAWAVVGIAYFITDMFMKKLCGNNEYRYRQKKASDRVCELDVARPSIFDTGSLIWLDPSELEFLTVKAPLVLFTLDRRLAKASGSSGLSRIISRVFLNAKVGELPSSTISTAYFIKTCEKLGHAKLDTFFTQWVFGAGCPRFRVTQRFNKKKLVVEMLIQQVQGDQPTERDLEKESFMRDVKEEVYTVYAGVVQPVFTGPMTIRIHEADGTPYEHIVEIKEATTKFDIPYNTKYKRLKRSRRQKERTAVGAGLDFPGDAQDDVLLYCLGDVLQSEEEIREWKLTEWSKEDEDRMSQESYEWIRMDADFEWICKMSITMPGYMYLSQLQQDRDVVAQLESVQFMAAQREHPLVSTILVRTLMDRRYFYGIRTAAATALSTHAKDELDWVGLHHLEKAFQEFFCYPDSPMTRSNDFSDRTAYYVQCVIPQAIAKVRDNIGRAPFRVRTFLLEKLRFNDNSNNEYSDCHYVATLMSALAEALSSKPAPSDDTFEMDIEDGDDLRFHRTCLDEIDRYRRLDEWIPSYHNILSTTALDCTRLLAKAGTIQNNPADFLQYTQDGTSDELRVNAFTNLMDLGMCKNNAILRWLLFVLGTDPSPYIREQMFRIFAKALGGIAIGDTSSRETAAATQNEGLIIEQESSTEARQADLARKQTILGALAALKAEMGANAVLKAALWEAVTSPAISLKEMGDLLLVCSLLYTPVTSMEDREGGL</sequence>
<dbReference type="EMBL" id="FWEW01003623">
    <property type="protein sequence ID" value="SLM40149.1"/>
    <property type="molecule type" value="Genomic_DNA"/>
</dbReference>
<keyword evidence="4" id="KW-0805">Transcription regulation</keyword>
<dbReference type="Pfam" id="PF25316">
    <property type="entry name" value="TAF2_3rd"/>
    <property type="match status" value="1"/>
</dbReference>
<keyword evidence="5" id="KW-0804">Transcription</keyword>
<dbReference type="PANTHER" id="PTHR15137">
    <property type="entry name" value="TRANSCRIPTION INITIATION FACTOR TFIID"/>
    <property type="match status" value="1"/>
</dbReference>
<dbReference type="GO" id="GO:0016251">
    <property type="term" value="F:RNA polymerase II general transcription initiation factor activity"/>
    <property type="evidence" value="ECO:0007669"/>
    <property type="project" value="TreeGrafter"/>
</dbReference>
<evidence type="ECO:0000259" key="11">
    <source>
        <dbReference type="Pfam" id="PF15460"/>
    </source>
</evidence>
<dbReference type="InterPro" id="IPR042097">
    <property type="entry name" value="Aminopeptidase_N-like_N_sf"/>
</dbReference>
<dbReference type="Gene3D" id="1.10.390.10">
    <property type="entry name" value="Neutral Protease Domain 2"/>
    <property type="match status" value="1"/>
</dbReference>
<evidence type="ECO:0000256" key="6">
    <source>
        <dbReference type="ARBA" id="ARBA00023242"/>
    </source>
</evidence>
<feature type="region of interest" description="Disordered" evidence="10">
    <location>
        <begin position="102"/>
        <end position="154"/>
    </location>
</feature>
<dbReference type="InterPro" id="IPR057345">
    <property type="entry name" value="Ig-like_TAF2"/>
</dbReference>
<evidence type="ECO:0000259" key="13">
    <source>
        <dbReference type="Pfam" id="PF25577"/>
    </source>
</evidence>
<comment type="function">
    <text evidence="7">Functions as a component of the DNA-binding general transcription factor complex TFIID. Binding of TFIID to a promoter (with or without TATA element) is the initial step in pre-initiation complex (PIC) formation. TFIID plays a key role in the regulation of gene expression by RNA polymerase II through different activities such as transcription activator interaction, core promoter recognition and selectivity, TFIIA and TFIIB interaction, chromatin modification (histone acetylation by TAF1), facilitation of DNA opening and initiation of transcription.</text>
</comment>
<feature type="compositionally biased region" description="Polar residues" evidence="10">
    <location>
        <begin position="215"/>
        <end position="230"/>
    </location>
</feature>
<dbReference type="GO" id="GO:0005669">
    <property type="term" value="C:transcription factor TFIID complex"/>
    <property type="evidence" value="ECO:0007669"/>
    <property type="project" value="InterPro"/>
</dbReference>
<dbReference type="InterPro" id="IPR037813">
    <property type="entry name" value="TAF2"/>
</dbReference>
<feature type="domain" description="Transcription initiation factor TFIID subunit 2 Ig-like" evidence="12">
    <location>
        <begin position="1062"/>
        <end position="1244"/>
    </location>
</feature>
<name>A0A1W5DB94_9LECA</name>
<feature type="region of interest" description="Disordered" evidence="10">
    <location>
        <begin position="215"/>
        <end position="236"/>
    </location>
</feature>
<dbReference type="SUPFAM" id="SSF63737">
    <property type="entry name" value="Leukotriene A4 hydrolase N-terminal domain"/>
    <property type="match status" value="1"/>
</dbReference>
<evidence type="ECO:0000256" key="3">
    <source>
        <dbReference type="ARBA" id="ARBA00017363"/>
    </source>
</evidence>
<comment type="similarity">
    <text evidence="2">Belongs to the TAF2 family.</text>
</comment>
<protein>
    <recommendedName>
        <fullName evidence="3">Transcription initiation factor TFIID subunit 2</fullName>
    </recommendedName>
    <alternativeName>
        <fullName evidence="8">TBP-associated factor 2</fullName>
    </alternativeName>
</protein>
<feature type="domain" description="Transcription initiation factor TFIID subunit 2 TPR repeats" evidence="13">
    <location>
        <begin position="1246"/>
        <end position="1534"/>
    </location>
</feature>
<dbReference type="Pfam" id="PF25577">
    <property type="entry name" value="TPR_TAF2_C"/>
    <property type="match status" value="1"/>
</dbReference>
<dbReference type="CDD" id="cd09839">
    <property type="entry name" value="M1_like_TAF2"/>
    <property type="match status" value="1"/>
</dbReference>
<dbReference type="GO" id="GO:0003682">
    <property type="term" value="F:chromatin binding"/>
    <property type="evidence" value="ECO:0007669"/>
    <property type="project" value="TreeGrafter"/>
</dbReference>
<evidence type="ECO:0000256" key="10">
    <source>
        <dbReference type="SAM" id="MobiDB-lite"/>
    </source>
</evidence>
<dbReference type="Gene3D" id="2.60.40.1730">
    <property type="entry name" value="tricorn interacting facor f3 domain"/>
    <property type="match status" value="1"/>
</dbReference>
<evidence type="ECO:0000256" key="1">
    <source>
        <dbReference type="ARBA" id="ARBA00004123"/>
    </source>
</evidence>
<evidence type="ECO:0000256" key="4">
    <source>
        <dbReference type="ARBA" id="ARBA00023015"/>
    </source>
</evidence>
<dbReference type="Pfam" id="PF15460">
    <property type="entry name" value="SAS4"/>
    <property type="match status" value="1"/>
</dbReference>
<dbReference type="SUPFAM" id="SSF55486">
    <property type="entry name" value="Metalloproteases ('zincins'), catalytic domain"/>
    <property type="match status" value="1"/>
</dbReference>
<dbReference type="FunFam" id="1.10.390.10:FF:000011">
    <property type="entry name" value="Transcription initiation factor TFIID subunit"/>
    <property type="match status" value="1"/>
</dbReference>
<evidence type="ECO:0000259" key="12">
    <source>
        <dbReference type="Pfam" id="PF25316"/>
    </source>
</evidence>
<feature type="coiled-coil region" evidence="9">
    <location>
        <begin position="263"/>
        <end position="302"/>
    </location>
</feature>
<feature type="compositionally biased region" description="Acidic residues" evidence="10">
    <location>
        <begin position="357"/>
        <end position="367"/>
    </location>
</feature>
<feature type="compositionally biased region" description="Low complexity" evidence="10">
    <location>
        <begin position="1"/>
        <end position="16"/>
    </location>
</feature>
<dbReference type="GO" id="GO:0000976">
    <property type="term" value="F:transcription cis-regulatory region binding"/>
    <property type="evidence" value="ECO:0007669"/>
    <property type="project" value="TreeGrafter"/>
</dbReference>
<dbReference type="InterPro" id="IPR057991">
    <property type="entry name" value="TPR_TAF2_C"/>
</dbReference>
<dbReference type="GO" id="GO:0006367">
    <property type="term" value="P:transcription initiation at RNA polymerase II promoter"/>
    <property type="evidence" value="ECO:0007669"/>
    <property type="project" value="TreeGrafter"/>
</dbReference>
<organism evidence="14 15">
    <name type="scientific">Lasallia pustulata</name>
    <dbReference type="NCBI Taxonomy" id="136370"/>
    <lineage>
        <taxon>Eukaryota</taxon>
        <taxon>Fungi</taxon>
        <taxon>Dikarya</taxon>
        <taxon>Ascomycota</taxon>
        <taxon>Pezizomycotina</taxon>
        <taxon>Lecanoromycetes</taxon>
        <taxon>OSLEUM clade</taxon>
        <taxon>Umbilicariomycetidae</taxon>
        <taxon>Umbilicariales</taxon>
        <taxon>Umbilicariaceae</taxon>
        <taxon>Lasallia</taxon>
    </lineage>
</organism>
<dbReference type="Proteomes" id="UP000192927">
    <property type="component" value="Unassembled WGS sequence"/>
</dbReference>
<dbReference type="InterPro" id="IPR029184">
    <property type="entry name" value="Sas4_dom"/>
</dbReference>
<keyword evidence="6" id="KW-0539">Nucleus</keyword>
<reference evidence="15" key="1">
    <citation type="submission" date="2017-03" db="EMBL/GenBank/DDBJ databases">
        <authorList>
            <person name="Sharma R."/>
            <person name="Thines M."/>
        </authorList>
    </citation>
    <scope>NUCLEOTIDE SEQUENCE [LARGE SCALE GENOMIC DNA]</scope>
</reference>
<dbReference type="PANTHER" id="PTHR15137:SF9">
    <property type="entry name" value="TRANSCRIPTION INITIATION FACTOR TFIID SUBUNIT 2"/>
    <property type="match status" value="1"/>
</dbReference>
<feature type="region of interest" description="Disordered" evidence="10">
    <location>
        <begin position="398"/>
        <end position="427"/>
    </location>
</feature>
<feature type="region of interest" description="Disordered" evidence="10">
    <location>
        <begin position="1"/>
        <end position="74"/>
    </location>
</feature>
<feature type="domain" description="Something about silencing protein 4" evidence="11">
    <location>
        <begin position="256"/>
        <end position="351"/>
    </location>
</feature>
<evidence type="ECO:0000313" key="15">
    <source>
        <dbReference type="Proteomes" id="UP000192927"/>
    </source>
</evidence>
<accession>A0A1W5DB94</accession>
<feature type="region of interest" description="Disordered" evidence="10">
    <location>
        <begin position="350"/>
        <end position="384"/>
    </location>
</feature>
<comment type="subcellular location">
    <subcellularLocation>
        <location evidence="1">Nucleus</location>
    </subcellularLocation>
</comment>
<evidence type="ECO:0000256" key="9">
    <source>
        <dbReference type="SAM" id="Coils"/>
    </source>
</evidence>
<evidence type="ECO:0000256" key="8">
    <source>
        <dbReference type="ARBA" id="ARBA00076306"/>
    </source>
</evidence>
<evidence type="ECO:0000256" key="2">
    <source>
        <dbReference type="ARBA" id="ARBA00010937"/>
    </source>
</evidence>
<proteinExistence type="inferred from homology"/>